<reference evidence="2" key="2">
    <citation type="submission" date="2020-05" db="UniProtKB">
        <authorList>
            <consortium name="EnsemblMetazoa"/>
        </authorList>
    </citation>
    <scope>IDENTIFICATION</scope>
    <source>
        <strain evidence="2">FAR1</strain>
    </source>
</reference>
<dbReference type="Pfam" id="PF10545">
    <property type="entry name" value="MADF_DNA_bdg"/>
    <property type="match status" value="1"/>
</dbReference>
<proteinExistence type="predicted"/>
<dbReference type="STRING" id="69004.A0A182QMP0"/>
<evidence type="ECO:0000313" key="3">
    <source>
        <dbReference type="Proteomes" id="UP000075886"/>
    </source>
</evidence>
<protein>
    <recommendedName>
        <fullName evidence="1">MADF domain-containing protein</fullName>
    </recommendedName>
</protein>
<dbReference type="PROSITE" id="PS51029">
    <property type="entry name" value="MADF"/>
    <property type="match status" value="1"/>
</dbReference>
<dbReference type="VEuPathDB" id="VectorBase:AFAF013276"/>
<dbReference type="Proteomes" id="UP000075886">
    <property type="component" value="Unassembled WGS sequence"/>
</dbReference>
<dbReference type="EnsemblMetazoa" id="AFAF013276-RA">
    <property type="protein sequence ID" value="AFAF013276-PA"/>
    <property type="gene ID" value="AFAF013276"/>
</dbReference>
<evidence type="ECO:0000313" key="2">
    <source>
        <dbReference type="EnsemblMetazoa" id="AFAF013276-PA"/>
    </source>
</evidence>
<dbReference type="AlphaFoldDB" id="A0A182QMP0"/>
<reference evidence="3" key="1">
    <citation type="submission" date="2014-01" db="EMBL/GenBank/DDBJ databases">
        <title>The Genome Sequence of Anopheles farauti FAR1 (V2).</title>
        <authorList>
            <consortium name="The Broad Institute Genomics Platform"/>
            <person name="Neafsey D.E."/>
            <person name="Besansky N."/>
            <person name="Howell P."/>
            <person name="Walton C."/>
            <person name="Young S.K."/>
            <person name="Zeng Q."/>
            <person name="Gargeya S."/>
            <person name="Fitzgerald M."/>
            <person name="Haas B."/>
            <person name="Abouelleil A."/>
            <person name="Allen A.W."/>
            <person name="Alvarado L."/>
            <person name="Arachchi H.M."/>
            <person name="Berlin A.M."/>
            <person name="Chapman S.B."/>
            <person name="Gainer-Dewar J."/>
            <person name="Goldberg J."/>
            <person name="Griggs A."/>
            <person name="Gujja S."/>
            <person name="Hansen M."/>
            <person name="Howarth C."/>
            <person name="Imamovic A."/>
            <person name="Ireland A."/>
            <person name="Larimer J."/>
            <person name="McCowan C."/>
            <person name="Murphy C."/>
            <person name="Pearson M."/>
            <person name="Poon T.W."/>
            <person name="Priest M."/>
            <person name="Roberts A."/>
            <person name="Saif S."/>
            <person name="Shea T."/>
            <person name="Sisk P."/>
            <person name="Sykes S."/>
            <person name="Wortman J."/>
            <person name="Nusbaum C."/>
            <person name="Birren B."/>
        </authorList>
    </citation>
    <scope>NUCLEOTIDE SEQUENCE [LARGE SCALE GENOMIC DNA]</scope>
    <source>
        <strain evidence="3">FAR1</strain>
    </source>
</reference>
<dbReference type="InterPro" id="IPR006578">
    <property type="entry name" value="MADF-dom"/>
</dbReference>
<feature type="domain" description="MADF" evidence="1">
    <location>
        <begin position="18"/>
        <end position="104"/>
    </location>
</feature>
<organism evidence="2 3">
    <name type="scientific">Anopheles farauti</name>
    <dbReference type="NCBI Taxonomy" id="69004"/>
    <lineage>
        <taxon>Eukaryota</taxon>
        <taxon>Metazoa</taxon>
        <taxon>Ecdysozoa</taxon>
        <taxon>Arthropoda</taxon>
        <taxon>Hexapoda</taxon>
        <taxon>Insecta</taxon>
        <taxon>Pterygota</taxon>
        <taxon>Neoptera</taxon>
        <taxon>Endopterygota</taxon>
        <taxon>Diptera</taxon>
        <taxon>Nematocera</taxon>
        <taxon>Culicoidea</taxon>
        <taxon>Culicidae</taxon>
        <taxon>Anophelinae</taxon>
        <taxon>Anopheles</taxon>
    </lineage>
</organism>
<keyword evidence="3" id="KW-1185">Reference proteome</keyword>
<accession>A0A182QMP0</accession>
<evidence type="ECO:0000259" key="1">
    <source>
        <dbReference type="PROSITE" id="PS51029"/>
    </source>
</evidence>
<dbReference type="EMBL" id="AXCN02001050">
    <property type="status" value="NOT_ANNOTATED_CDS"/>
    <property type="molecule type" value="Genomic_DNA"/>
</dbReference>
<name>A0A182QMP0_9DIPT</name>
<sequence length="286" mass="33851">MQFQPLPEISTLSMDDEYFTRAFARLMKHYPQLHHIITKSYVNDEWHKVARRTGHPASALMHKWYRMRDSYRADLRRQLEMPPEEFEPKWRLFNELYYLREIELKRIRPRKPSSELANTRKRKVQMPKPMPVPLLEIKQEPASPPRRYPLSTPVFEQKLPLQSIVKQEYTVPVKKESPVACKPSLPPPSLQQAPMKIEAGRNYCVQTPQPEAKNIMYGVDMDYDFLLTRIYPYLSSVPLEYKQELYSRMQKQMYCEFKRVQRIVHTSAGTDDSIMLTAQSKDDAGK</sequence>